<organism evidence="1 2">
    <name type="scientific">Brenneria goodwinii</name>
    <dbReference type="NCBI Taxonomy" id="1109412"/>
    <lineage>
        <taxon>Bacteria</taxon>
        <taxon>Pseudomonadati</taxon>
        <taxon>Pseudomonadota</taxon>
        <taxon>Gammaproteobacteria</taxon>
        <taxon>Enterobacterales</taxon>
        <taxon>Pectobacteriaceae</taxon>
        <taxon>Brenneria</taxon>
    </lineage>
</organism>
<evidence type="ECO:0000313" key="1">
    <source>
        <dbReference type="EMBL" id="CPR16814.1"/>
    </source>
</evidence>
<gene>
    <name evidence="1" type="ORF">BN1221_02290</name>
</gene>
<reference evidence="2" key="1">
    <citation type="submission" date="2015-01" db="EMBL/GenBank/DDBJ databases">
        <authorList>
            <person name="Paterson Steve"/>
        </authorList>
    </citation>
    <scope>NUCLEOTIDE SEQUENCE [LARGE SCALE GENOMIC DNA]</scope>
    <source>
        <strain evidence="2">OBR1</strain>
    </source>
</reference>
<keyword evidence="2" id="KW-1185">Reference proteome</keyword>
<evidence type="ECO:0000313" key="2">
    <source>
        <dbReference type="Proteomes" id="UP000044377"/>
    </source>
</evidence>
<dbReference type="STRING" id="1109412.BN1221_02290"/>
<sequence length="37" mass="4030">MPVFKFGSGRQGRLIRLYCLGLGAGKGFPVISTMSFH</sequence>
<dbReference type="Proteomes" id="UP000044377">
    <property type="component" value="Unassembled WGS sequence"/>
</dbReference>
<dbReference type="AlphaFoldDB" id="A0A0G4JV77"/>
<accession>A0A0G4JV77</accession>
<dbReference type="EMBL" id="CGIG01000001">
    <property type="protein sequence ID" value="CPR16814.1"/>
    <property type="molecule type" value="Genomic_DNA"/>
</dbReference>
<protein>
    <submittedName>
        <fullName evidence="1">Uncharacterized protein</fullName>
    </submittedName>
</protein>
<name>A0A0G4JV77_9GAMM</name>
<proteinExistence type="predicted"/>